<accession>A0A0L8FGV2</accession>
<dbReference type="EMBL" id="KQ432150">
    <property type="protein sequence ID" value="KOF62869.1"/>
    <property type="molecule type" value="Genomic_DNA"/>
</dbReference>
<keyword evidence="1 7" id="KW-0723">Serine/threonine-protein kinase</keyword>
<dbReference type="PROSITE" id="PS00107">
    <property type="entry name" value="PROTEIN_KINASE_ATP"/>
    <property type="match status" value="1"/>
</dbReference>
<proteinExistence type="inferred from homology"/>
<evidence type="ECO:0000259" key="9">
    <source>
        <dbReference type="PROSITE" id="PS50011"/>
    </source>
</evidence>
<dbReference type="OMA" id="IQSSAFC"/>
<dbReference type="GO" id="GO:0005634">
    <property type="term" value="C:nucleus"/>
    <property type="evidence" value="ECO:0007669"/>
    <property type="project" value="TreeGrafter"/>
</dbReference>
<evidence type="ECO:0000256" key="6">
    <source>
        <dbReference type="PROSITE-ProRule" id="PRU10141"/>
    </source>
</evidence>
<dbReference type="GO" id="GO:0005524">
    <property type="term" value="F:ATP binding"/>
    <property type="evidence" value="ECO:0007669"/>
    <property type="project" value="UniProtKB-UniRule"/>
</dbReference>
<evidence type="ECO:0000256" key="8">
    <source>
        <dbReference type="SAM" id="MobiDB-lite"/>
    </source>
</evidence>
<dbReference type="Gene3D" id="1.10.510.10">
    <property type="entry name" value="Transferase(Phosphotransferase) domain 1"/>
    <property type="match status" value="1"/>
</dbReference>
<evidence type="ECO:0000256" key="2">
    <source>
        <dbReference type="ARBA" id="ARBA00022679"/>
    </source>
</evidence>
<keyword evidence="2" id="KW-0808">Transferase</keyword>
<dbReference type="AlphaFoldDB" id="A0A0L8FGV2"/>
<feature type="region of interest" description="Disordered" evidence="8">
    <location>
        <begin position="151"/>
        <end position="184"/>
    </location>
</feature>
<dbReference type="PANTHER" id="PTHR24058">
    <property type="entry name" value="DUAL SPECIFICITY PROTEIN KINASE"/>
    <property type="match status" value="1"/>
</dbReference>
<feature type="domain" description="Protein kinase" evidence="9">
    <location>
        <begin position="201"/>
        <end position="370"/>
    </location>
</feature>
<dbReference type="STRING" id="37653.A0A0L8FGV2"/>
<dbReference type="PANTHER" id="PTHR24058:SF17">
    <property type="entry name" value="HOMEODOMAIN INTERACTING PROTEIN KINASE, ISOFORM D"/>
    <property type="match status" value="1"/>
</dbReference>
<dbReference type="Gene3D" id="3.30.200.20">
    <property type="entry name" value="Phosphorylase Kinase, domain 1"/>
    <property type="match status" value="1"/>
</dbReference>
<feature type="binding site" evidence="6">
    <location>
        <position position="230"/>
    </location>
    <ligand>
        <name>ATP</name>
        <dbReference type="ChEBI" id="CHEBI:30616"/>
    </ligand>
</feature>
<evidence type="ECO:0000256" key="4">
    <source>
        <dbReference type="ARBA" id="ARBA00022777"/>
    </source>
</evidence>
<keyword evidence="4" id="KW-0418">Kinase</keyword>
<feature type="compositionally biased region" description="Low complexity" evidence="8">
    <location>
        <begin position="160"/>
        <end position="173"/>
    </location>
</feature>
<feature type="compositionally biased region" description="Polar residues" evidence="8">
    <location>
        <begin position="174"/>
        <end position="184"/>
    </location>
</feature>
<evidence type="ECO:0000256" key="1">
    <source>
        <dbReference type="ARBA" id="ARBA00022527"/>
    </source>
</evidence>
<evidence type="ECO:0000256" key="5">
    <source>
        <dbReference type="ARBA" id="ARBA00022840"/>
    </source>
</evidence>
<dbReference type="GO" id="GO:0005737">
    <property type="term" value="C:cytoplasm"/>
    <property type="evidence" value="ECO:0007669"/>
    <property type="project" value="TreeGrafter"/>
</dbReference>
<dbReference type="SUPFAM" id="SSF56112">
    <property type="entry name" value="Protein kinase-like (PK-like)"/>
    <property type="match status" value="1"/>
</dbReference>
<dbReference type="InterPro" id="IPR050494">
    <property type="entry name" value="Ser_Thr_dual-spec_kinase"/>
</dbReference>
<evidence type="ECO:0000256" key="3">
    <source>
        <dbReference type="ARBA" id="ARBA00022741"/>
    </source>
</evidence>
<dbReference type="InterPro" id="IPR017441">
    <property type="entry name" value="Protein_kinase_ATP_BS"/>
</dbReference>
<keyword evidence="3 6" id="KW-0547">Nucleotide-binding</keyword>
<dbReference type="PROSITE" id="PS00108">
    <property type="entry name" value="PROTEIN_KINASE_ST"/>
    <property type="match status" value="1"/>
</dbReference>
<dbReference type="InterPro" id="IPR008271">
    <property type="entry name" value="Ser/Thr_kinase_AS"/>
</dbReference>
<dbReference type="OrthoDB" id="10030361at2759"/>
<dbReference type="GO" id="GO:0004713">
    <property type="term" value="F:protein tyrosine kinase activity"/>
    <property type="evidence" value="ECO:0007669"/>
    <property type="project" value="TreeGrafter"/>
</dbReference>
<dbReference type="SMART" id="SM00220">
    <property type="entry name" value="S_TKc"/>
    <property type="match status" value="1"/>
</dbReference>
<dbReference type="Pfam" id="PF00069">
    <property type="entry name" value="Pkinase"/>
    <property type="match status" value="1"/>
</dbReference>
<comment type="similarity">
    <text evidence="7">Belongs to the protein kinase superfamily.</text>
</comment>
<evidence type="ECO:0000313" key="10">
    <source>
        <dbReference type="EMBL" id="KOF62869.1"/>
    </source>
</evidence>
<sequence>MQAAPHNYSAKISVFGNSKKIKLEVSPYGQHVVHGPASAITAHVAATSNTQPSPLATNNTTLHANDLPPPQTACILPYSHRTAGGHDYGDFISNRHPSSSHHQSTTTTNTFLAAAAPSSRIKRQESYQRCGLKRKSEELIDAPMQLTEAHAVSSEDENNTTTAAATTTTTTTTSKNTNSPNNDGDYQLVQHEVLYSMSSAYEVLEFLGRGTFGQVVKCWKKGTSEIVAIKILKNHPSYARQGQIEVSILSRLSQENADEFNFVRAYECFQHKNHTCLVFEMLEQNLYDFLKQNKFQPLPLKYIRPITQQVLTALLKLKNLGLIHADLKPENIMLVDPVRFPYRVKVIDFGSASHVSKAVCSTYLQSRYYR</sequence>
<dbReference type="PROSITE" id="PS50011">
    <property type="entry name" value="PROTEIN_KINASE_DOM"/>
    <property type="match status" value="1"/>
</dbReference>
<reference evidence="10" key="1">
    <citation type="submission" date="2015-07" db="EMBL/GenBank/DDBJ databases">
        <title>MeaNS - Measles Nucleotide Surveillance Program.</title>
        <authorList>
            <person name="Tran T."/>
            <person name="Druce J."/>
        </authorList>
    </citation>
    <scope>NUCLEOTIDE SEQUENCE</scope>
    <source>
        <strain evidence="10">UCB-OBI-ISO-001</strain>
        <tissue evidence="10">Gonad</tissue>
    </source>
</reference>
<dbReference type="InterPro" id="IPR011009">
    <property type="entry name" value="Kinase-like_dom_sf"/>
</dbReference>
<protein>
    <recommendedName>
        <fullName evidence="9">Protein kinase domain-containing protein</fullName>
    </recommendedName>
</protein>
<organism evidence="10">
    <name type="scientific">Octopus bimaculoides</name>
    <name type="common">California two-spotted octopus</name>
    <dbReference type="NCBI Taxonomy" id="37653"/>
    <lineage>
        <taxon>Eukaryota</taxon>
        <taxon>Metazoa</taxon>
        <taxon>Spiralia</taxon>
        <taxon>Lophotrochozoa</taxon>
        <taxon>Mollusca</taxon>
        <taxon>Cephalopoda</taxon>
        <taxon>Coleoidea</taxon>
        <taxon>Octopodiformes</taxon>
        <taxon>Octopoda</taxon>
        <taxon>Incirrata</taxon>
        <taxon>Octopodidae</taxon>
        <taxon>Octopus</taxon>
    </lineage>
</organism>
<dbReference type="KEGG" id="obi:106883458"/>
<dbReference type="GO" id="GO:0004674">
    <property type="term" value="F:protein serine/threonine kinase activity"/>
    <property type="evidence" value="ECO:0007669"/>
    <property type="project" value="UniProtKB-KW"/>
</dbReference>
<gene>
    <name evidence="10" type="ORF">OCBIM_22021430mg</name>
</gene>
<keyword evidence="5 6" id="KW-0067">ATP-binding</keyword>
<dbReference type="FunFam" id="3.30.200.20:FF:000022">
    <property type="entry name" value="Homeodomain-interacting protein kinase 2 isoform 1"/>
    <property type="match status" value="1"/>
</dbReference>
<evidence type="ECO:0000256" key="7">
    <source>
        <dbReference type="RuleBase" id="RU000304"/>
    </source>
</evidence>
<dbReference type="InterPro" id="IPR000719">
    <property type="entry name" value="Prot_kinase_dom"/>
</dbReference>
<name>A0A0L8FGV2_OCTBM</name>